<dbReference type="UniPathway" id="UPA00865">
    <property type="reaction ID" value="UER00834"/>
</dbReference>
<feature type="binding site" evidence="10">
    <location>
        <position position="14"/>
    </location>
    <ligand>
        <name>Mg(2+)</name>
        <dbReference type="ChEBI" id="CHEBI:18420"/>
    </ligand>
</feature>
<comment type="function">
    <text evidence="10">Specifically catalyzes the dephosphorylation of 2-phosphoglycolate. Is involved in the dissimilation of the intracellular 2-phosphoglycolate formed during the DNA repair of 3'-phosphoglycolate ends, a major class of DNA lesions induced by oxidative stress.</text>
</comment>
<proteinExistence type="inferred from homology"/>
<organism evidence="11 12">
    <name type="scientific">Chelatococcus asaccharovorans</name>
    <dbReference type="NCBI Taxonomy" id="28210"/>
    <lineage>
        <taxon>Bacteria</taxon>
        <taxon>Pseudomonadati</taxon>
        <taxon>Pseudomonadota</taxon>
        <taxon>Alphaproteobacteria</taxon>
        <taxon>Hyphomicrobiales</taxon>
        <taxon>Chelatococcaceae</taxon>
        <taxon>Chelatococcus</taxon>
    </lineage>
</organism>
<dbReference type="GO" id="GO:0008967">
    <property type="term" value="F:phosphoglycolate phosphatase activity"/>
    <property type="evidence" value="ECO:0007669"/>
    <property type="project" value="UniProtKB-UniRule"/>
</dbReference>
<reference evidence="11 12" key="1">
    <citation type="submission" date="2018-05" db="EMBL/GenBank/DDBJ databases">
        <title>Genomic Encyclopedia of Type Strains, Phase IV (KMG-IV): sequencing the most valuable type-strain genomes for metagenomic binning, comparative biology and taxonomic classification.</title>
        <authorList>
            <person name="Goeker M."/>
        </authorList>
    </citation>
    <scope>NUCLEOTIDE SEQUENCE [LARGE SCALE GENOMIC DNA]</scope>
    <source>
        <strain evidence="11 12">DSM 6462</strain>
    </source>
</reference>
<keyword evidence="9 10" id="KW-0119">Carbohydrate metabolism</keyword>
<dbReference type="PANTHER" id="PTHR43434:SF1">
    <property type="entry name" value="PHOSPHOGLYCOLATE PHOSPHATASE"/>
    <property type="match status" value="1"/>
</dbReference>
<dbReference type="Pfam" id="PF13419">
    <property type="entry name" value="HAD_2"/>
    <property type="match status" value="1"/>
</dbReference>
<dbReference type="HAMAP" id="MF_00495">
    <property type="entry name" value="GPH_hydrolase_bact"/>
    <property type="match status" value="1"/>
</dbReference>
<keyword evidence="7 10" id="KW-0378">Hydrolase</keyword>
<dbReference type="InterPro" id="IPR037512">
    <property type="entry name" value="PGPase_prok"/>
</dbReference>
<dbReference type="SFLD" id="SFLDS00003">
    <property type="entry name" value="Haloacid_Dehalogenase"/>
    <property type="match status" value="1"/>
</dbReference>
<dbReference type="RefSeq" id="WP_110378096.1">
    <property type="nucleotide sequence ID" value="NZ_CAKNFM010000006.1"/>
</dbReference>
<name>A0A2V3TVL7_9HYPH</name>
<dbReference type="GO" id="GO:0046295">
    <property type="term" value="P:glycolate biosynthetic process"/>
    <property type="evidence" value="ECO:0007669"/>
    <property type="project" value="UniProtKB-UniRule"/>
</dbReference>
<dbReference type="GO" id="GO:0006281">
    <property type="term" value="P:DNA repair"/>
    <property type="evidence" value="ECO:0007669"/>
    <property type="project" value="TreeGrafter"/>
</dbReference>
<keyword evidence="6 10" id="KW-0479">Metal-binding</keyword>
<dbReference type="InterPro" id="IPR023198">
    <property type="entry name" value="PGP-like_dom2"/>
</dbReference>
<dbReference type="Proteomes" id="UP000248021">
    <property type="component" value="Unassembled WGS sequence"/>
</dbReference>
<dbReference type="InterPro" id="IPR006439">
    <property type="entry name" value="HAD-SF_hydro_IA"/>
</dbReference>
<evidence type="ECO:0000313" key="11">
    <source>
        <dbReference type="EMBL" id="PXW52195.1"/>
    </source>
</evidence>
<accession>A0A2V3TVL7</accession>
<evidence type="ECO:0000256" key="8">
    <source>
        <dbReference type="ARBA" id="ARBA00022842"/>
    </source>
</evidence>
<dbReference type="Gene3D" id="3.40.50.1000">
    <property type="entry name" value="HAD superfamily/HAD-like"/>
    <property type="match status" value="1"/>
</dbReference>
<feature type="active site" description="Nucleophile" evidence="10">
    <location>
        <position position="12"/>
    </location>
</feature>
<protein>
    <recommendedName>
        <fullName evidence="5 10">Phosphoglycolate phosphatase</fullName>
        <shortName evidence="10">PGP</shortName>
        <shortName evidence="10">PGPase</shortName>
        <ecNumber evidence="5 10">3.1.3.18</ecNumber>
    </recommendedName>
</protein>
<dbReference type="PANTHER" id="PTHR43434">
    <property type="entry name" value="PHOSPHOGLYCOLATE PHOSPHATASE"/>
    <property type="match status" value="1"/>
</dbReference>
<dbReference type="PRINTS" id="PR00413">
    <property type="entry name" value="HADHALOGNASE"/>
</dbReference>
<evidence type="ECO:0000256" key="5">
    <source>
        <dbReference type="ARBA" id="ARBA00013078"/>
    </source>
</evidence>
<feature type="binding site" evidence="10">
    <location>
        <position position="12"/>
    </location>
    <ligand>
        <name>Mg(2+)</name>
        <dbReference type="ChEBI" id="CHEBI:18420"/>
    </ligand>
</feature>
<comment type="pathway">
    <text evidence="3 10">Organic acid metabolism; glycolate biosynthesis; glycolate from 2-phosphoglycolate: step 1/1.</text>
</comment>
<dbReference type="NCBIfam" id="TIGR01549">
    <property type="entry name" value="HAD-SF-IA-v1"/>
    <property type="match status" value="1"/>
</dbReference>
<evidence type="ECO:0000256" key="2">
    <source>
        <dbReference type="ARBA" id="ARBA00001946"/>
    </source>
</evidence>
<comment type="cofactor">
    <cofactor evidence="2 10">
        <name>Mg(2+)</name>
        <dbReference type="ChEBI" id="CHEBI:18420"/>
    </cofactor>
</comment>
<comment type="caution">
    <text evidence="11">The sequence shown here is derived from an EMBL/GenBank/DDBJ whole genome shotgun (WGS) entry which is preliminary data.</text>
</comment>
<dbReference type="InterPro" id="IPR023214">
    <property type="entry name" value="HAD_sf"/>
</dbReference>
<dbReference type="InterPro" id="IPR050155">
    <property type="entry name" value="HAD-like_hydrolase_sf"/>
</dbReference>
<dbReference type="GO" id="GO:0005829">
    <property type="term" value="C:cytosol"/>
    <property type="evidence" value="ECO:0007669"/>
    <property type="project" value="TreeGrafter"/>
</dbReference>
<sequence length="233" mass="25044">MHKLSPRVLVFDLDGTLADTAPDLIGTLNVILTREDLPPLPLEQARDLIGAGARALLERGLAASGRTADAEELERLFSDFIAHYSDHIADMSELFEGVEASLQRFSEAGWALAVCTNKFESQSVKLLELLGVADRFAAICGRDTFDVFKPNPRHLTETIARAGGDPATAVMVGDSLTDIKTAQAAGIPVIAVPFGYTEVPIDQLGPDRIIDHFDELWDAVASLPARVPLPSSA</sequence>
<dbReference type="FunFam" id="3.40.50.1000:FF:000022">
    <property type="entry name" value="Phosphoglycolate phosphatase"/>
    <property type="match status" value="1"/>
</dbReference>
<evidence type="ECO:0000313" key="12">
    <source>
        <dbReference type="Proteomes" id="UP000248021"/>
    </source>
</evidence>
<evidence type="ECO:0000256" key="10">
    <source>
        <dbReference type="HAMAP-Rule" id="MF_00495"/>
    </source>
</evidence>
<dbReference type="EMBL" id="QJJK01000017">
    <property type="protein sequence ID" value="PXW52195.1"/>
    <property type="molecule type" value="Genomic_DNA"/>
</dbReference>
<feature type="binding site" evidence="10">
    <location>
        <position position="174"/>
    </location>
    <ligand>
        <name>Mg(2+)</name>
        <dbReference type="ChEBI" id="CHEBI:18420"/>
    </ligand>
</feature>
<evidence type="ECO:0000256" key="7">
    <source>
        <dbReference type="ARBA" id="ARBA00022801"/>
    </source>
</evidence>
<dbReference type="InterPro" id="IPR041492">
    <property type="entry name" value="HAD_2"/>
</dbReference>
<dbReference type="AlphaFoldDB" id="A0A2V3TVL7"/>
<dbReference type="SUPFAM" id="SSF56784">
    <property type="entry name" value="HAD-like"/>
    <property type="match status" value="1"/>
</dbReference>
<evidence type="ECO:0000256" key="1">
    <source>
        <dbReference type="ARBA" id="ARBA00000830"/>
    </source>
</evidence>
<dbReference type="GO" id="GO:0046872">
    <property type="term" value="F:metal ion binding"/>
    <property type="evidence" value="ECO:0007669"/>
    <property type="project" value="UniProtKB-KW"/>
</dbReference>
<keyword evidence="12" id="KW-1185">Reference proteome</keyword>
<comment type="similarity">
    <text evidence="4 10">Belongs to the HAD-like hydrolase superfamily. CbbY/CbbZ/Gph/YieH family.</text>
</comment>
<evidence type="ECO:0000256" key="3">
    <source>
        <dbReference type="ARBA" id="ARBA00004818"/>
    </source>
</evidence>
<evidence type="ECO:0000256" key="6">
    <source>
        <dbReference type="ARBA" id="ARBA00022723"/>
    </source>
</evidence>
<dbReference type="EC" id="3.1.3.18" evidence="5 10"/>
<evidence type="ECO:0000256" key="4">
    <source>
        <dbReference type="ARBA" id="ARBA00006171"/>
    </source>
</evidence>
<dbReference type="SFLD" id="SFLDG01129">
    <property type="entry name" value="C1.5:_HAD__Beta-PGM__Phosphata"/>
    <property type="match status" value="1"/>
</dbReference>
<dbReference type="Gene3D" id="1.10.150.240">
    <property type="entry name" value="Putative phosphatase, domain 2"/>
    <property type="match status" value="1"/>
</dbReference>
<dbReference type="GO" id="GO:0005975">
    <property type="term" value="P:carbohydrate metabolic process"/>
    <property type="evidence" value="ECO:0007669"/>
    <property type="project" value="InterPro"/>
</dbReference>
<gene>
    <name evidence="11" type="ORF">C7450_11759</name>
</gene>
<comment type="catalytic activity">
    <reaction evidence="1 10">
        <text>2-phosphoglycolate + H2O = glycolate + phosphate</text>
        <dbReference type="Rhea" id="RHEA:14369"/>
        <dbReference type="ChEBI" id="CHEBI:15377"/>
        <dbReference type="ChEBI" id="CHEBI:29805"/>
        <dbReference type="ChEBI" id="CHEBI:43474"/>
        <dbReference type="ChEBI" id="CHEBI:58033"/>
        <dbReference type="EC" id="3.1.3.18"/>
    </reaction>
</comment>
<dbReference type="OrthoDB" id="9793014at2"/>
<dbReference type="InterPro" id="IPR036412">
    <property type="entry name" value="HAD-like_sf"/>
</dbReference>
<dbReference type="NCBIfam" id="TIGR01449">
    <property type="entry name" value="PGP_bact"/>
    <property type="match status" value="1"/>
</dbReference>
<evidence type="ECO:0000256" key="9">
    <source>
        <dbReference type="ARBA" id="ARBA00023277"/>
    </source>
</evidence>
<keyword evidence="8 10" id="KW-0460">Magnesium</keyword>